<dbReference type="RefSeq" id="WP_049726534.1">
    <property type="nucleotide sequence ID" value="NZ_CP012154.1"/>
</dbReference>
<dbReference type="KEGG" id="wma:WM2015_2664"/>
<dbReference type="InterPro" id="IPR016032">
    <property type="entry name" value="Sig_transdc_resp-reg_C-effctor"/>
</dbReference>
<accession>A0A0K0XZG0</accession>
<dbReference type="SUPFAM" id="SSF48452">
    <property type="entry name" value="TPR-like"/>
    <property type="match status" value="3"/>
</dbReference>
<dbReference type="GO" id="GO:0000160">
    <property type="term" value="P:phosphorelay signal transduction system"/>
    <property type="evidence" value="ECO:0007669"/>
    <property type="project" value="InterPro"/>
</dbReference>
<proteinExistence type="predicted"/>
<gene>
    <name evidence="2" type="ORF">WM2015_2664</name>
</gene>
<dbReference type="Gene3D" id="1.10.10.10">
    <property type="entry name" value="Winged helix-like DNA-binding domain superfamily/Winged helix DNA-binding domain"/>
    <property type="match status" value="1"/>
</dbReference>
<dbReference type="GO" id="GO:0003677">
    <property type="term" value="F:DNA binding"/>
    <property type="evidence" value="ECO:0007669"/>
    <property type="project" value="UniProtKB-UniRule"/>
</dbReference>
<dbReference type="Proteomes" id="UP000066624">
    <property type="component" value="Chromosome"/>
</dbReference>
<name>A0A0K0XZG0_9GAMM</name>
<dbReference type="Pfam" id="PF14559">
    <property type="entry name" value="TPR_19"/>
    <property type="match status" value="1"/>
</dbReference>
<evidence type="ECO:0000313" key="3">
    <source>
        <dbReference type="Proteomes" id="UP000066624"/>
    </source>
</evidence>
<dbReference type="Gene3D" id="1.25.40.10">
    <property type="entry name" value="Tetratricopeptide repeat domain"/>
    <property type="match status" value="2"/>
</dbReference>
<protein>
    <submittedName>
        <fullName evidence="2">Uncharacterized protein</fullName>
    </submittedName>
</protein>
<sequence>MPRLFPGLNMAQLRRYKLGQIEIDELARRIRSDDSEVAVEPKVFDLLVHFAHRPGQVLRHQELLEAVWGRSIASDAVVSQAIFKLRKLLSGEGRLPDALVTLRGVGFRLDAEPEALENPLDAQTDDRSTRFLDWRIALPLALLIASVLVWWQTWQLAEQAPPRIALLDIENATGDNGLDWVEAGATAMLSEQLTRRGIEVVSARELARLESARQGASTPVAAAATAGASQVFAPRLVRDGSGYRLELASLEDGQSAQLELTGSGPASLSLAMADMLAEELRAPLPPPAGGLGLNSPFLDEAYARAYHHSLTGNHEEAIRLYEAILAEQPEAHWASYHLSIAVNRTGDVDRARALLESLLERPLADAWLAAAVRSSLGNQAWYAGDYTLAERYYQQAQQRFSENNLLGGVASTLGNLGMLALSQGDFDSGRQNAERALEIYRNQGNWVQTARVLHNIGYSYFDQGLYEQALERLDAAYSIRIEHGLLDQAANTRAVIAEIAIEQGRFEEGQRLLEQSLADFQVTGNERRRGQTLDDLADVALRRGHFHRARDYGLEALALANGRDEPTSAASASMTVGRAMHALGDFLGAEEHYRRAGEKWAQVDNEAGQLSSLGERARLALDRGNDEHPRALALIEAMGERAEQLDDHRYRLFHRSLRAQWSIVQGRADDITDDLDMILGDAGERDALRAVLIAEVAERLYQAAPNHEQMTRIWPVMKDWAPRLFPAARLLYLAAESSEECRSAIQALRQLRGPDWQQDLAPSLNCPVS</sequence>
<dbReference type="OrthoDB" id="7052061at2"/>
<dbReference type="InterPro" id="IPR001867">
    <property type="entry name" value="OmpR/PhoB-type_DNA-bd"/>
</dbReference>
<dbReference type="InterPro" id="IPR011990">
    <property type="entry name" value="TPR-like_helical_dom_sf"/>
</dbReference>
<dbReference type="CDD" id="cd00383">
    <property type="entry name" value="trans_reg_C"/>
    <property type="match status" value="1"/>
</dbReference>
<keyword evidence="1" id="KW-0238">DNA-binding</keyword>
<organism evidence="2 3">
    <name type="scientific">Wenzhouxiangella marina</name>
    <dbReference type="NCBI Taxonomy" id="1579979"/>
    <lineage>
        <taxon>Bacteria</taxon>
        <taxon>Pseudomonadati</taxon>
        <taxon>Pseudomonadota</taxon>
        <taxon>Gammaproteobacteria</taxon>
        <taxon>Chromatiales</taxon>
        <taxon>Wenzhouxiangellaceae</taxon>
        <taxon>Wenzhouxiangella</taxon>
    </lineage>
</organism>
<dbReference type="AlphaFoldDB" id="A0A0K0XZG0"/>
<reference evidence="2 3" key="1">
    <citation type="submission" date="2015-07" db="EMBL/GenBank/DDBJ databases">
        <authorList>
            <person name="Noorani M."/>
        </authorList>
    </citation>
    <scope>NUCLEOTIDE SEQUENCE [LARGE SCALE GENOMIC DNA]</scope>
    <source>
        <strain evidence="2 3">KCTC 42284</strain>
    </source>
</reference>
<keyword evidence="3" id="KW-1185">Reference proteome</keyword>
<dbReference type="PANTHER" id="PTHR47691:SF3">
    <property type="entry name" value="HTH-TYPE TRANSCRIPTIONAL REGULATOR RV0890C-RELATED"/>
    <property type="match status" value="1"/>
</dbReference>
<dbReference type="InterPro" id="IPR019734">
    <property type="entry name" value="TPR_rpt"/>
</dbReference>
<dbReference type="Pfam" id="PF00486">
    <property type="entry name" value="Trans_reg_C"/>
    <property type="match status" value="1"/>
</dbReference>
<dbReference type="SUPFAM" id="SSF46894">
    <property type="entry name" value="C-terminal effector domain of the bipartite response regulators"/>
    <property type="match status" value="1"/>
</dbReference>
<dbReference type="PROSITE" id="PS50005">
    <property type="entry name" value="TPR"/>
    <property type="match status" value="1"/>
</dbReference>
<dbReference type="SMART" id="SM00028">
    <property type="entry name" value="TPR"/>
    <property type="match status" value="5"/>
</dbReference>
<dbReference type="SMART" id="SM00862">
    <property type="entry name" value="Trans_reg_C"/>
    <property type="match status" value="1"/>
</dbReference>
<dbReference type="Pfam" id="PF13424">
    <property type="entry name" value="TPR_12"/>
    <property type="match status" value="2"/>
</dbReference>
<dbReference type="PROSITE" id="PS51755">
    <property type="entry name" value="OMPR_PHOB"/>
    <property type="match status" value="1"/>
</dbReference>
<dbReference type="PANTHER" id="PTHR47691">
    <property type="entry name" value="REGULATOR-RELATED"/>
    <property type="match status" value="1"/>
</dbReference>
<dbReference type="STRING" id="1579979.WM2015_2664"/>
<dbReference type="InterPro" id="IPR036388">
    <property type="entry name" value="WH-like_DNA-bd_sf"/>
</dbReference>
<dbReference type="GO" id="GO:0006355">
    <property type="term" value="P:regulation of DNA-templated transcription"/>
    <property type="evidence" value="ECO:0007669"/>
    <property type="project" value="InterPro"/>
</dbReference>
<evidence type="ECO:0000313" key="2">
    <source>
        <dbReference type="EMBL" id="AKS43022.1"/>
    </source>
</evidence>
<evidence type="ECO:0000256" key="1">
    <source>
        <dbReference type="ARBA" id="ARBA00023125"/>
    </source>
</evidence>
<dbReference type="EMBL" id="CP012154">
    <property type="protein sequence ID" value="AKS43022.1"/>
    <property type="molecule type" value="Genomic_DNA"/>
</dbReference>